<feature type="region of interest" description="Disordered" evidence="5">
    <location>
        <begin position="405"/>
        <end position="429"/>
    </location>
</feature>
<dbReference type="InterPro" id="IPR036188">
    <property type="entry name" value="FAD/NAD-bd_sf"/>
</dbReference>
<evidence type="ECO:0000313" key="7">
    <source>
        <dbReference type="EMBL" id="KZT05391.1"/>
    </source>
</evidence>
<protein>
    <submittedName>
        <fullName evidence="7">Monooxygenase</fullName>
    </submittedName>
</protein>
<dbReference type="PANTHER" id="PTHR43004:SF19">
    <property type="entry name" value="BINDING MONOOXYGENASE, PUTATIVE (JCVI)-RELATED"/>
    <property type="match status" value="1"/>
</dbReference>
<dbReference type="PANTHER" id="PTHR43004">
    <property type="entry name" value="TRK SYSTEM POTASSIUM UPTAKE PROTEIN"/>
    <property type="match status" value="1"/>
</dbReference>
<comment type="cofactor">
    <cofactor evidence="1">
        <name>FAD</name>
        <dbReference type="ChEBI" id="CHEBI:57692"/>
    </cofactor>
</comment>
<dbReference type="PRINTS" id="PR00420">
    <property type="entry name" value="RNGMNOXGNASE"/>
</dbReference>
<dbReference type="RefSeq" id="XP_040763131.1">
    <property type="nucleotide sequence ID" value="XM_040912711.1"/>
</dbReference>
<evidence type="ECO:0000256" key="4">
    <source>
        <dbReference type="ARBA" id="ARBA00023002"/>
    </source>
</evidence>
<sequence>MASEPVVPVLIAGAGPVGLVAALTLRQNNIPVRIIEKEERIRVGQRGAAIMPRSLELYNFLGVLSDLRARAISMVPMRVYKLPEGREPLATFLLDPPVQPTPYVPFTNISMLAQEHTETILRAHLARHGCEVELGTELQGFEQNRDHVLAHVKKNVGVHKDMENIACRWLIGADGAKGIVRRQLGLSFLGETLGAGQHLVVGDLEIRGLDHEHWHSWGTMDSVLVMLRATEDGDLYFTFVGGKVDHARLVADRDHLLHTIRTSTGRHDLELGAIKWLTEWKPNIRMVDQFSKGRVLVAGDAAHVHSPFGGQGLNSGIQDAVNLGWKLALVEKGVAHPSILETYTEERLPVIAEVLKTSNKLFNSAVNAKGDGETNKKAWHRGGSLNQLGVNYRWSSIIVDDRFPREEHPTDPYGVTHNPTDPVRAGERAPDAPGLVLAGSAGDAGRRPKTASLFSIYRPFYHTILIFAANADEAAPIVGAMKAYPSELIRTVFIYPQDTASDATSAEGVDITTVDGDGHAHIAYGILEGPTVVIIRPDGVIGGVVCGLESLRGYFRRVFSGTSPKL</sequence>
<dbReference type="InterPro" id="IPR002938">
    <property type="entry name" value="FAD-bd"/>
</dbReference>
<dbReference type="Gene3D" id="3.40.30.20">
    <property type="match status" value="1"/>
</dbReference>
<keyword evidence="8" id="KW-1185">Reference proteome</keyword>
<evidence type="ECO:0000256" key="5">
    <source>
        <dbReference type="SAM" id="MobiDB-lite"/>
    </source>
</evidence>
<dbReference type="Gene3D" id="3.50.50.60">
    <property type="entry name" value="FAD/NAD(P)-binding domain"/>
    <property type="match status" value="1"/>
</dbReference>
<gene>
    <name evidence="7" type="ORF">LAESUDRAFT_760264</name>
</gene>
<evidence type="ECO:0000259" key="6">
    <source>
        <dbReference type="Pfam" id="PF01494"/>
    </source>
</evidence>
<dbReference type="OrthoDB" id="2690153at2759"/>
<dbReference type="EMBL" id="KV427630">
    <property type="protein sequence ID" value="KZT05391.1"/>
    <property type="molecule type" value="Genomic_DNA"/>
</dbReference>
<dbReference type="InterPro" id="IPR038220">
    <property type="entry name" value="PHOX_C_sf"/>
</dbReference>
<name>A0A165DQB3_9APHY</name>
<organism evidence="7 8">
    <name type="scientific">Laetiporus sulphureus 93-53</name>
    <dbReference type="NCBI Taxonomy" id="1314785"/>
    <lineage>
        <taxon>Eukaryota</taxon>
        <taxon>Fungi</taxon>
        <taxon>Dikarya</taxon>
        <taxon>Basidiomycota</taxon>
        <taxon>Agaricomycotina</taxon>
        <taxon>Agaricomycetes</taxon>
        <taxon>Polyporales</taxon>
        <taxon>Laetiporus</taxon>
    </lineage>
</organism>
<dbReference type="STRING" id="1314785.A0A165DQB3"/>
<evidence type="ECO:0000256" key="2">
    <source>
        <dbReference type="ARBA" id="ARBA00022630"/>
    </source>
</evidence>
<proteinExistence type="predicted"/>
<keyword evidence="2" id="KW-0285">Flavoprotein</keyword>
<dbReference type="GeneID" id="63829739"/>
<keyword evidence="3" id="KW-0274">FAD</keyword>
<reference evidence="7 8" key="1">
    <citation type="journal article" date="2016" name="Mol. Biol. Evol.">
        <title>Comparative Genomics of Early-Diverging Mushroom-Forming Fungi Provides Insights into the Origins of Lignocellulose Decay Capabilities.</title>
        <authorList>
            <person name="Nagy L.G."/>
            <person name="Riley R."/>
            <person name="Tritt A."/>
            <person name="Adam C."/>
            <person name="Daum C."/>
            <person name="Floudas D."/>
            <person name="Sun H."/>
            <person name="Yadav J.S."/>
            <person name="Pangilinan J."/>
            <person name="Larsson K.H."/>
            <person name="Matsuura K."/>
            <person name="Barry K."/>
            <person name="Labutti K."/>
            <person name="Kuo R."/>
            <person name="Ohm R.A."/>
            <person name="Bhattacharya S.S."/>
            <person name="Shirouzu T."/>
            <person name="Yoshinaga Y."/>
            <person name="Martin F.M."/>
            <person name="Grigoriev I.V."/>
            <person name="Hibbett D.S."/>
        </authorList>
    </citation>
    <scope>NUCLEOTIDE SEQUENCE [LARGE SCALE GENOMIC DNA]</scope>
    <source>
        <strain evidence="7 8">93-53</strain>
    </source>
</reference>
<feature type="domain" description="FAD-binding" evidence="6">
    <location>
        <begin position="7"/>
        <end position="357"/>
    </location>
</feature>
<evidence type="ECO:0000256" key="3">
    <source>
        <dbReference type="ARBA" id="ARBA00022827"/>
    </source>
</evidence>
<dbReference type="GO" id="GO:0016709">
    <property type="term" value="F:oxidoreductase activity, acting on paired donors, with incorporation or reduction of molecular oxygen, NAD(P)H as one donor, and incorporation of one atom of oxygen"/>
    <property type="evidence" value="ECO:0007669"/>
    <property type="project" value="UniProtKB-ARBA"/>
</dbReference>
<dbReference type="Gene3D" id="3.30.70.2450">
    <property type="match status" value="1"/>
</dbReference>
<accession>A0A165DQB3</accession>
<dbReference type="Pfam" id="PF01494">
    <property type="entry name" value="FAD_binding_3"/>
    <property type="match status" value="1"/>
</dbReference>
<keyword evidence="7" id="KW-0503">Monooxygenase</keyword>
<dbReference type="SUPFAM" id="SSF51905">
    <property type="entry name" value="FAD/NAD(P)-binding domain"/>
    <property type="match status" value="1"/>
</dbReference>
<dbReference type="InterPro" id="IPR050641">
    <property type="entry name" value="RIFMO-like"/>
</dbReference>
<dbReference type="InParanoid" id="A0A165DQB3"/>
<keyword evidence="4" id="KW-0560">Oxidoreductase</keyword>
<evidence type="ECO:0000313" key="8">
    <source>
        <dbReference type="Proteomes" id="UP000076871"/>
    </source>
</evidence>
<dbReference type="Proteomes" id="UP000076871">
    <property type="component" value="Unassembled WGS sequence"/>
</dbReference>
<evidence type="ECO:0000256" key="1">
    <source>
        <dbReference type="ARBA" id="ARBA00001974"/>
    </source>
</evidence>
<dbReference type="AlphaFoldDB" id="A0A165DQB3"/>
<dbReference type="GO" id="GO:0071949">
    <property type="term" value="F:FAD binding"/>
    <property type="evidence" value="ECO:0007669"/>
    <property type="project" value="InterPro"/>
</dbReference>